<dbReference type="AlphaFoldDB" id="A0A5E8C9S4"/>
<gene>
    <name evidence="2" type="ORF">SAPINGB_P006401</name>
</gene>
<protein>
    <submittedName>
        <fullName evidence="2">Uncharacterized protein</fullName>
    </submittedName>
</protein>
<feature type="compositionally biased region" description="Basic residues" evidence="1">
    <location>
        <begin position="147"/>
        <end position="157"/>
    </location>
</feature>
<reference evidence="2 3" key="1">
    <citation type="submission" date="2019-09" db="EMBL/GenBank/DDBJ databases">
        <authorList>
            <person name="Brejova B."/>
        </authorList>
    </citation>
    <scope>NUCLEOTIDE SEQUENCE [LARGE SCALE GENOMIC DNA]</scope>
</reference>
<dbReference type="RefSeq" id="XP_031857003.1">
    <property type="nucleotide sequence ID" value="XM_032001112.1"/>
</dbReference>
<accession>A0A5E8C9S4</accession>
<feature type="compositionally biased region" description="Polar residues" evidence="1">
    <location>
        <begin position="71"/>
        <end position="86"/>
    </location>
</feature>
<feature type="compositionally biased region" description="Polar residues" evidence="1">
    <location>
        <begin position="1"/>
        <end position="18"/>
    </location>
</feature>
<feature type="compositionally biased region" description="Polar residues" evidence="1">
    <location>
        <begin position="187"/>
        <end position="202"/>
    </location>
</feature>
<proteinExistence type="predicted"/>
<feature type="region of interest" description="Disordered" evidence="1">
    <location>
        <begin position="1"/>
        <end position="412"/>
    </location>
</feature>
<dbReference type="GeneID" id="43585212"/>
<feature type="compositionally biased region" description="Basic and acidic residues" evidence="1">
    <location>
        <begin position="270"/>
        <end position="289"/>
    </location>
</feature>
<feature type="compositionally biased region" description="Basic and acidic residues" evidence="1">
    <location>
        <begin position="296"/>
        <end position="307"/>
    </location>
</feature>
<evidence type="ECO:0000313" key="3">
    <source>
        <dbReference type="Proteomes" id="UP000398389"/>
    </source>
</evidence>
<evidence type="ECO:0000313" key="2">
    <source>
        <dbReference type="EMBL" id="VVT58821.1"/>
    </source>
</evidence>
<name>A0A5E8C9S4_9ASCO</name>
<organism evidence="2 3">
    <name type="scientific">Magnusiomyces paraingens</name>
    <dbReference type="NCBI Taxonomy" id="2606893"/>
    <lineage>
        <taxon>Eukaryota</taxon>
        <taxon>Fungi</taxon>
        <taxon>Dikarya</taxon>
        <taxon>Ascomycota</taxon>
        <taxon>Saccharomycotina</taxon>
        <taxon>Dipodascomycetes</taxon>
        <taxon>Dipodascales</taxon>
        <taxon>Dipodascaceae</taxon>
        <taxon>Magnusiomyces</taxon>
    </lineage>
</organism>
<dbReference type="EMBL" id="CABVLU010000005">
    <property type="protein sequence ID" value="VVT58821.1"/>
    <property type="molecule type" value="Genomic_DNA"/>
</dbReference>
<sequence>MSLVSKWNTQATATSSTPAEPESSQHESLSNSKWASISTSSDNSIPVAPKKTGVANSADLAHVPKGPRGTQVLTTSLPTGPAATTPSGSAGGISSKHSHGSHDINASNTDISDRGSVTSQDSAKSTTSVSSGGGNHSSITIPTNNKSRYRGGRRKGSKAAEEDKMSSEAIAFMKRLDTSKSDIPTGPAQSTQDPQEPTTVAEQASIEKNGKQPRRRGSSAHKRRASRSSTSPPGRPSGFNVPPLETRLAELKVSSTDHHKTAEEIQNNKADGETSKWAAERDAHRERRMQALNSVEWRKPHQHDKPAEQVAINPTDQDSQQVPSGRRHRARGGRRRRRSTNSGSNGSIPSESEVAKSEAVNVLSSVHNDSNGAQSNIPSEKSESVLHISDYDENEDWADDSEWDFNQFTTTQ</sequence>
<feature type="compositionally biased region" description="Acidic residues" evidence="1">
    <location>
        <begin position="391"/>
        <end position="403"/>
    </location>
</feature>
<evidence type="ECO:0000256" key="1">
    <source>
        <dbReference type="SAM" id="MobiDB-lite"/>
    </source>
</evidence>
<dbReference type="Proteomes" id="UP000398389">
    <property type="component" value="Unassembled WGS sequence"/>
</dbReference>
<feature type="compositionally biased region" description="Basic residues" evidence="1">
    <location>
        <begin position="211"/>
        <end position="226"/>
    </location>
</feature>
<feature type="compositionally biased region" description="Polar residues" evidence="1">
    <location>
        <begin position="26"/>
        <end position="44"/>
    </location>
</feature>
<feature type="compositionally biased region" description="Polar residues" evidence="1">
    <location>
        <begin position="312"/>
        <end position="323"/>
    </location>
</feature>
<keyword evidence="3" id="KW-1185">Reference proteome</keyword>
<feature type="compositionally biased region" description="Polar residues" evidence="1">
    <location>
        <begin position="104"/>
        <end position="145"/>
    </location>
</feature>
<feature type="compositionally biased region" description="Basic residues" evidence="1">
    <location>
        <begin position="325"/>
        <end position="339"/>
    </location>
</feature>
<feature type="compositionally biased region" description="Polar residues" evidence="1">
    <location>
        <begin position="362"/>
        <end position="379"/>
    </location>
</feature>
<feature type="compositionally biased region" description="Basic and acidic residues" evidence="1">
    <location>
        <begin position="247"/>
        <end position="263"/>
    </location>
</feature>